<evidence type="ECO:0000256" key="5">
    <source>
        <dbReference type="SAM" id="MobiDB-lite"/>
    </source>
</evidence>
<dbReference type="InterPro" id="IPR001179">
    <property type="entry name" value="PPIase_FKBP_dom"/>
</dbReference>
<dbReference type="Pfam" id="PF00254">
    <property type="entry name" value="FKBP_C"/>
    <property type="match status" value="1"/>
</dbReference>
<proteinExistence type="predicted"/>
<keyword evidence="3 4" id="KW-0697">Rotamase</keyword>
<dbReference type="PROSITE" id="PS00018">
    <property type="entry name" value="EF_HAND_1"/>
    <property type="match status" value="1"/>
</dbReference>
<sequence>MIRVYKIVALLVVGFTFMACPADDSPSSEPLRDYQEVYDEELVEIENFLDTHYVTVDADFNTTFTEIPDGGTQTPISEMPELTHIPVTLNDVDYKVYYLRLNEGNNENPTALDSVYSSYKGQLLDKTVFDHASTPIWFKLEEVIPAWGKIFPLFKTGDFVENTSTGIVSYSGYGAGVMFVPSGLGYFNIEKALIPAYSPLIFTFSLKRLRYRDHDGDKILSKYEYGPDLAEEAIDTDGDDYYDYLDVDDDADGVLTKEEVKFTYVDGTVTKTGYYPYTGKSTDDPLTPYDDRRGIPRKFTGPIVPPSTLPSPASDDSDFTDATRLRRHLDKTCKPPYTN</sequence>
<evidence type="ECO:0000256" key="3">
    <source>
        <dbReference type="ARBA" id="ARBA00023110"/>
    </source>
</evidence>
<comment type="caution">
    <text evidence="8">The sequence shown here is derived from an EMBL/GenBank/DDBJ whole genome shotgun (WGS) entry which is preliminary data.</text>
</comment>
<evidence type="ECO:0000313" key="9">
    <source>
        <dbReference type="Proteomes" id="UP000761423"/>
    </source>
</evidence>
<dbReference type="InterPro" id="IPR046357">
    <property type="entry name" value="PPIase_dom_sf"/>
</dbReference>
<keyword evidence="6" id="KW-0732">Signal</keyword>
<feature type="domain" description="PPIase FKBP-type" evidence="7">
    <location>
        <begin position="112"/>
        <end position="210"/>
    </location>
</feature>
<name>A0ABX0IFK1_9FLAO</name>
<dbReference type="PROSITE" id="PS50059">
    <property type="entry name" value="FKBP_PPIASE"/>
    <property type="match status" value="1"/>
</dbReference>
<evidence type="ECO:0000256" key="4">
    <source>
        <dbReference type="PROSITE-ProRule" id="PRU00277"/>
    </source>
</evidence>
<organism evidence="8 9">
    <name type="scientific">Flavobacterium celericrescens</name>
    <dbReference type="NCBI Taxonomy" id="2709780"/>
    <lineage>
        <taxon>Bacteria</taxon>
        <taxon>Pseudomonadati</taxon>
        <taxon>Bacteroidota</taxon>
        <taxon>Flavobacteriia</taxon>
        <taxon>Flavobacteriales</taxon>
        <taxon>Flavobacteriaceae</taxon>
        <taxon>Flavobacterium</taxon>
    </lineage>
</organism>
<evidence type="ECO:0000313" key="8">
    <source>
        <dbReference type="EMBL" id="NHM05432.1"/>
    </source>
</evidence>
<evidence type="ECO:0000256" key="2">
    <source>
        <dbReference type="ARBA" id="ARBA00013194"/>
    </source>
</evidence>
<feature type="chain" id="PRO_5046639025" description="peptidylprolyl isomerase" evidence="6">
    <location>
        <begin position="22"/>
        <end position="339"/>
    </location>
</feature>
<dbReference type="RefSeq" id="WP_166237449.1">
    <property type="nucleotide sequence ID" value="NZ_JAAJBV010000011.1"/>
</dbReference>
<reference evidence="8 9" key="1">
    <citation type="submission" date="2020-02" db="EMBL/GenBank/DDBJ databases">
        <authorList>
            <person name="Chen W.-M."/>
        </authorList>
    </citation>
    <scope>NUCLEOTIDE SEQUENCE [LARGE SCALE GENOMIC DNA]</scope>
    <source>
        <strain evidence="8 9">TWA-26</strain>
    </source>
</reference>
<dbReference type="GO" id="GO:0016853">
    <property type="term" value="F:isomerase activity"/>
    <property type="evidence" value="ECO:0007669"/>
    <property type="project" value="UniProtKB-KW"/>
</dbReference>
<keyword evidence="9" id="KW-1185">Reference proteome</keyword>
<dbReference type="InterPro" id="IPR018247">
    <property type="entry name" value="EF_Hand_1_Ca_BS"/>
</dbReference>
<gene>
    <name evidence="8" type="ORF">G4L40_12010</name>
</gene>
<dbReference type="SUPFAM" id="SSF54534">
    <property type="entry name" value="FKBP-like"/>
    <property type="match status" value="1"/>
</dbReference>
<evidence type="ECO:0000256" key="6">
    <source>
        <dbReference type="SAM" id="SignalP"/>
    </source>
</evidence>
<keyword evidence="4 8" id="KW-0413">Isomerase</keyword>
<evidence type="ECO:0000259" key="7">
    <source>
        <dbReference type="PROSITE" id="PS50059"/>
    </source>
</evidence>
<dbReference type="Proteomes" id="UP000761423">
    <property type="component" value="Unassembled WGS sequence"/>
</dbReference>
<protein>
    <recommendedName>
        <fullName evidence="2 4">peptidylprolyl isomerase</fullName>
        <ecNumber evidence="2 4">5.2.1.8</ecNumber>
    </recommendedName>
</protein>
<dbReference type="EC" id="5.2.1.8" evidence="2 4"/>
<feature type="region of interest" description="Disordered" evidence="5">
    <location>
        <begin position="298"/>
        <end position="339"/>
    </location>
</feature>
<comment type="catalytic activity">
    <reaction evidence="1 4">
        <text>[protein]-peptidylproline (omega=180) = [protein]-peptidylproline (omega=0)</text>
        <dbReference type="Rhea" id="RHEA:16237"/>
        <dbReference type="Rhea" id="RHEA-COMP:10747"/>
        <dbReference type="Rhea" id="RHEA-COMP:10748"/>
        <dbReference type="ChEBI" id="CHEBI:83833"/>
        <dbReference type="ChEBI" id="CHEBI:83834"/>
        <dbReference type="EC" id="5.2.1.8"/>
    </reaction>
</comment>
<dbReference type="Gene3D" id="3.10.50.40">
    <property type="match status" value="1"/>
</dbReference>
<feature type="signal peptide" evidence="6">
    <location>
        <begin position="1"/>
        <end position="21"/>
    </location>
</feature>
<dbReference type="PROSITE" id="PS51257">
    <property type="entry name" value="PROKAR_LIPOPROTEIN"/>
    <property type="match status" value="1"/>
</dbReference>
<evidence type="ECO:0000256" key="1">
    <source>
        <dbReference type="ARBA" id="ARBA00000971"/>
    </source>
</evidence>
<accession>A0ABX0IFK1</accession>
<dbReference type="EMBL" id="JAAJBV010000011">
    <property type="protein sequence ID" value="NHM05432.1"/>
    <property type="molecule type" value="Genomic_DNA"/>
</dbReference>